<name>A0A392SYV6_9FABA</name>
<organism evidence="1 2">
    <name type="scientific">Trifolium medium</name>
    <dbReference type="NCBI Taxonomy" id="97028"/>
    <lineage>
        <taxon>Eukaryota</taxon>
        <taxon>Viridiplantae</taxon>
        <taxon>Streptophyta</taxon>
        <taxon>Embryophyta</taxon>
        <taxon>Tracheophyta</taxon>
        <taxon>Spermatophyta</taxon>
        <taxon>Magnoliopsida</taxon>
        <taxon>eudicotyledons</taxon>
        <taxon>Gunneridae</taxon>
        <taxon>Pentapetalae</taxon>
        <taxon>rosids</taxon>
        <taxon>fabids</taxon>
        <taxon>Fabales</taxon>
        <taxon>Fabaceae</taxon>
        <taxon>Papilionoideae</taxon>
        <taxon>50 kb inversion clade</taxon>
        <taxon>NPAAA clade</taxon>
        <taxon>Hologalegina</taxon>
        <taxon>IRL clade</taxon>
        <taxon>Trifolieae</taxon>
        <taxon>Trifolium</taxon>
    </lineage>
</organism>
<dbReference type="AlphaFoldDB" id="A0A392SYV6"/>
<proteinExistence type="predicted"/>
<reference evidence="1 2" key="1">
    <citation type="journal article" date="2018" name="Front. Plant Sci.">
        <title>Red Clover (Trifolium pratense) and Zigzag Clover (T. medium) - A Picture of Genomic Similarities and Differences.</title>
        <authorList>
            <person name="Dluhosova J."/>
            <person name="Istvanek J."/>
            <person name="Nedelnik J."/>
            <person name="Repkova J."/>
        </authorList>
    </citation>
    <scope>NUCLEOTIDE SEQUENCE [LARGE SCALE GENOMIC DNA]</scope>
    <source>
        <strain evidence="2">cv. 10/8</strain>
        <tissue evidence="1">Leaf</tissue>
    </source>
</reference>
<dbReference type="Proteomes" id="UP000265520">
    <property type="component" value="Unassembled WGS sequence"/>
</dbReference>
<comment type="caution">
    <text evidence="1">The sequence shown here is derived from an EMBL/GenBank/DDBJ whole genome shotgun (WGS) entry which is preliminary data.</text>
</comment>
<dbReference type="EMBL" id="LXQA010465777">
    <property type="protein sequence ID" value="MCI53597.1"/>
    <property type="molecule type" value="Genomic_DNA"/>
</dbReference>
<sequence>MVPESGTNSSQRSLIPVSALAVVLVEGEVNE</sequence>
<protein>
    <submittedName>
        <fullName evidence="1">Uncharacterized protein</fullName>
    </submittedName>
</protein>
<evidence type="ECO:0000313" key="1">
    <source>
        <dbReference type="EMBL" id="MCI53597.1"/>
    </source>
</evidence>
<evidence type="ECO:0000313" key="2">
    <source>
        <dbReference type="Proteomes" id="UP000265520"/>
    </source>
</evidence>
<keyword evidence="2" id="KW-1185">Reference proteome</keyword>
<accession>A0A392SYV6</accession>
<feature type="non-terminal residue" evidence="1">
    <location>
        <position position="31"/>
    </location>
</feature>